<keyword evidence="4" id="KW-1185">Reference proteome</keyword>
<organism evidence="3 4">
    <name type="scientific">Pyxidicoccus fallax</name>
    <dbReference type="NCBI Taxonomy" id="394095"/>
    <lineage>
        <taxon>Bacteria</taxon>
        <taxon>Pseudomonadati</taxon>
        <taxon>Myxococcota</taxon>
        <taxon>Myxococcia</taxon>
        <taxon>Myxococcales</taxon>
        <taxon>Cystobacterineae</taxon>
        <taxon>Myxococcaceae</taxon>
        <taxon>Pyxidicoccus</taxon>
    </lineage>
</organism>
<feature type="region of interest" description="Disordered" evidence="1">
    <location>
        <begin position="25"/>
        <end position="85"/>
    </location>
</feature>
<dbReference type="Proteomes" id="UP000518300">
    <property type="component" value="Unassembled WGS sequence"/>
</dbReference>
<evidence type="ECO:0000256" key="2">
    <source>
        <dbReference type="SAM" id="SignalP"/>
    </source>
</evidence>
<evidence type="ECO:0008006" key="5">
    <source>
        <dbReference type="Google" id="ProtNLM"/>
    </source>
</evidence>
<dbReference type="PROSITE" id="PS51257">
    <property type="entry name" value="PROKAR_LIPOPROTEIN"/>
    <property type="match status" value="1"/>
</dbReference>
<feature type="signal peptide" evidence="2">
    <location>
        <begin position="1"/>
        <end position="19"/>
    </location>
</feature>
<feature type="chain" id="PRO_5032638395" description="Lipoprotein" evidence="2">
    <location>
        <begin position="20"/>
        <end position="85"/>
    </location>
</feature>
<evidence type="ECO:0000313" key="3">
    <source>
        <dbReference type="EMBL" id="NMO19779.1"/>
    </source>
</evidence>
<evidence type="ECO:0000313" key="4">
    <source>
        <dbReference type="Proteomes" id="UP000518300"/>
    </source>
</evidence>
<feature type="compositionally biased region" description="Low complexity" evidence="1">
    <location>
        <begin position="25"/>
        <end position="77"/>
    </location>
</feature>
<reference evidence="3 4" key="1">
    <citation type="submission" date="2020-04" db="EMBL/GenBank/DDBJ databases">
        <title>Draft genome of Pyxidicoccus fallax type strain.</title>
        <authorList>
            <person name="Whitworth D.E."/>
        </authorList>
    </citation>
    <scope>NUCLEOTIDE SEQUENCE [LARGE SCALE GENOMIC DNA]</scope>
    <source>
        <strain evidence="3 4">DSM 14698</strain>
    </source>
</reference>
<name>A0A848LQ28_9BACT</name>
<accession>A0A848LQ28</accession>
<keyword evidence="2" id="KW-0732">Signal</keyword>
<gene>
    <name evidence="3" type="ORF">HG543_33620</name>
</gene>
<dbReference type="RefSeq" id="WP_169349020.1">
    <property type="nucleotide sequence ID" value="NZ_JABBJJ010000205.1"/>
</dbReference>
<sequence>MNVKTLAALVGTLSLSALATGCASTKSAEAQPAAAEKGAEGSGAATTEGQAAEGAQTQEGAAPAATPEKGSEMSCGSGSCGGGKK</sequence>
<comment type="caution">
    <text evidence="3">The sequence shown here is derived from an EMBL/GenBank/DDBJ whole genome shotgun (WGS) entry which is preliminary data.</text>
</comment>
<proteinExistence type="predicted"/>
<dbReference type="AlphaFoldDB" id="A0A848LQ28"/>
<dbReference type="EMBL" id="JABBJJ010000205">
    <property type="protein sequence ID" value="NMO19779.1"/>
    <property type="molecule type" value="Genomic_DNA"/>
</dbReference>
<protein>
    <recommendedName>
        <fullName evidence="5">Lipoprotein</fullName>
    </recommendedName>
</protein>
<evidence type="ECO:0000256" key="1">
    <source>
        <dbReference type="SAM" id="MobiDB-lite"/>
    </source>
</evidence>